<comment type="caution">
    <text evidence="1">The sequence shown here is derived from an EMBL/GenBank/DDBJ whole genome shotgun (WGS) entry which is preliminary data.</text>
</comment>
<gene>
    <name evidence="1" type="ORF">O1611_g8025</name>
</gene>
<accession>A0ACC2JDZ1</accession>
<evidence type="ECO:0000313" key="2">
    <source>
        <dbReference type="Proteomes" id="UP001153332"/>
    </source>
</evidence>
<proteinExistence type="predicted"/>
<organism evidence="1 2">
    <name type="scientific">Lasiodiplodia mahajangana</name>
    <dbReference type="NCBI Taxonomy" id="1108764"/>
    <lineage>
        <taxon>Eukaryota</taxon>
        <taxon>Fungi</taxon>
        <taxon>Dikarya</taxon>
        <taxon>Ascomycota</taxon>
        <taxon>Pezizomycotina</taxon>
        <taxon>Dothideomycetes</taxon>
        <taxon>Dothideomycetes incertae sedis</taxon>
        <taxon>Botryosphaeriales</taxon>
        <taxon>Botryosphaeriaceae</taxon>
        <taxon>Lasiodiplodia</taxon>
    </lineage>
</organism>
<evidence type="ECO:0000313" key="1">
    <source>
        <dbReference type="EMBL" id="KAJ8125612.1"/>
    </source>
</evidence>
<name>A0ACC2JDZ1_9PEZI</name>
<keyword evidence="2" id="KW-1185">Reference proteome</keyword>
<protein>
    <submittedName>
        <fullName evidence="1">Uncharacterized protein</fullName>
    </submittedName>
</protein>
<sequence>MRTPLPTRRPTPQGECVGAGNISRAMELVPKRTPLPTKRLVTLGNEHEAEKVVTKRTPLPTKRSANVGNDNDENKDGGAKDMVAKRTPLPTKRPAMLGDNGNKATQTNGAVAKGALPPTKRPRLVFTDDDNEVDLNTIPELKSANGVVLKTGRYRCNICGNQMKNARHIISSHNAKLHPKDPSKGSAYLRQIARNPTPCEECGKICSSIEMMKQHTKYAHKRAKQTTASTPPVSAS</sequence>
<dbReference type="Proteomes" id="UP001153332">
    <property type="component" value="Unassembled WGS sequence"/>
</dbReference>
<dbReference type="EMBL" id="JAPUUL010002264">
    <property type="protein sequence ID" value="KAJ8125612.1"/>
    <property type="molecule type" value="Genomic_DNA"/>
</dbReference>
<reference evidence="1" key="1">
    <citation type="submission" date="2022-12" db="EMBL/GenBank/DDBJ databases">
        <title>Genome Sequence of Lasiodiplodia mahajangana.</title>
        <authorList>
            <person name="Buettner E."/>
        </authorList>
    </citation>
    <scope>NUCLEOTIDE SEQUENCE</scope>
    <source>
        <strain evidence="1">VT137</strain>
    </source>
</reference>